<name>A0A8S1V921_PAROT</name>
<organism evidence="3 4">
    <name type="scientific">Paramecium octaurelia</name>
    <dbReference type="NCBI Taxonomy" id="43137"/>
    <lineage>
        <taxon>Eukaryota</taxon>
        <taxon>Sar</taxon>
        <taxon>Alveolata</taxon>
        <taxon>Ciliophora</taxon>
        <taxon>Intramacronucleata</taxon>
        <taxon>Oligohymenophorea</taxon>
        <taxon>Peniculida</taxon>
        <taxon>Parameciidae</taxon>
        <taxon>Paramecium</taxon>
    </lineage>
</organism>
<sequence length="385" mass="45575">MSIKVSEFLQMDRLKDYFQKIQEEEDRKQKIQELTAKLLEKSQKRLKLQNRKQRVDQRFNEKLKNMKELNTFIDVRQKIVESNVLNDVKLIDQIQMEFNNTKTKNEEEWLQKQLNFDPAKKTQKRLSFSTYSTKNISSLSTAAPMKRVLDNTFLTQSIQNFVTDPKSTASQLGNGTYNLDTLVENGLLSKNQNSIKLTVSKYYSKYQNKTNEFIKNMKLHCIAKYKPIQEQMNKKEIKLSTNHPQQTPNQQRGRPQTCFLSETTQLRSQKKENQQQTHSENQKTVLKENVNSNAERSSIERTKKLQTMINFYENQSGQTDKRFKTPQYRKRIGQSFLKFNKSLTEVESELNKSSQSNNDILRKMESIVTDVYDRYQTQYSSYNFY</sequence>
<feature type="compositionally biased region" description="Polar residues" evidence="2">
    <location>
        <begin position="274"/>
        <end position="296"/>
    </location>
</feature>
<dbReference type="OMA" id="HCIAKYK"/>
<dbReference type="Proteomes" id="UP000683925">
    <property type="component" value="Unassembled WGS sequence"/>
</dbReference>
<proteinExistence type="predicted"/>
<feature type="coiled-coil region" evidence="1">
    <location>
        <begin position="14"/>
        <end position="51"/>
    </location>
</feature>
<reference evidence="3" key="1">
    <citation type="submission" date="2021-01" db="EMBL/GenBank/DDBJ databases">
        <authorList>
            <consortium name="Genoscope - CEA"/>
            <person name="William W."/>
        </authorList>
    </citation>
    <scope>NUCLEOTIDE SEQUENCE</scope>
</reference>
<dbReference type="OrthoDB" id="297796at2759"/>
<gene>
    <name evidence="3" type="ORF">POCTA_138.1.T0620179</name>
</gene>
<feature type="region of interest" description="Disordered" evidence="2">
    <location>
        <begin position="264"/>
        <end position="299"/>
    </location>
</feature>
<dbReference type="EMBL" id="CAJJDP010000061">
    <property type="protein sequence ID" value="CAD8173720.1"/>
    <property type="molecule type" value="Genomic_DNA"/>
</dbReference>
<protein>
    <submittedName>
        <fullName evidence="3">Uncharacterized protein</fullName>
    </submittedName>
</protein>
<comment type="caution">
    <text evidence="3">The sequence shown here is derived from an EMBL/GenBank/DDBJ whole genome shotgun (WGS) entry which is preliminary data.</text>
</comment>
<keyword evidence="4" id="KW-1185">Reference proteome</keyword>
<accession>A0A8S1V921</accession>
<evidence type="ECO:0000313" key="4">
    <source>
        <dbReference type="Proteomes" id="UP000683925"/>
    </source>
</evidence>
<evidence type="ECO:0000256" key="2">
    <source>
        <dbReference type="SAM" id="MobiDB-lite"/>
    </source>
</evidence>
<evidence type="ECO:0000256" key="1">
    <source>
        <dbReference type="SAM" id="Coils"/>
    </source>
</evidence>
<evidence type="ECO:0000313" key="3">
    <source>
        <dbReference type="EMBL" id="CAD8173720.1"/>
    </source>
</evidence>
<dbReference type="AlphaFoldDB" id="A0A8S1V921"/>
<keyword evidence="1" id="KW-0175">Coiled coil</keyword>